<dbReference type="InterPro" id="IPR011009">
    <property type="entry name" value="Kinase-like_dom_sf"/>
</dbReference>
<dbReference type="SUPFAM" id="SSF56112">
    <property type="entry name" value="Protein kinase-like (PK-like)"/>
    <property type="match status" value="1"/>
</dbReference>
<evidence type="ECO:0000259" key="1">
    <source>
        <dbReference type="Pfam" id="PF01636"/>
    </source>
</evidence>
<sequence length="323" mass="37984">METDEWNESDDKLQKLLSRLRQKVGFDHAEWLDKGYSDARKFILYQADQPLYLLRVHVADSFARRVEEFQYLKQHIQHGVRCPQPIFAECFDDLELCYLLAAYIEGTSGEEVLPRLPPESQFLQGWEAGRELKKIHQVVPKTPINWTEQRYDKYIRKKTTVQELGISFYKQDFIENFIESHFGLLNNSSVCFQHDDFHPSNLIFRHGELAGIIDFSRFDWGDPWEEFFKLPKYTCDISKYFAYGQILGYFNGKIPDTFWAKYNLFVALNQHATLIGGAQNHKIRETLHKIKHTVDTHDFENNGPPEWYLECEALGHSFSIGKD</sequence>
<dbReference type="PANTHER" id="PTHR41283:SF1">
    <property type="entry name" value="AMINOGLYCOSIDE PHOSPHOTRANSFERASE DOMAIN-CONTAINING PROTEIN"/>
    <property type="match status" value="1"/>
</dbReference>
<gene>
    <name evidence="2" type="ORF">J34TS1_60860</name>
</gene>
<dbReference type="AlphaFoldDB" id="A0A919YGM8"/>
<evidence type="ECO:0000313" key="3">
    <source>
        <dbReference type="Proteomes" id="UP000682811"/>
    </source>
</evidence>
<comment type="caution">
    <text evidence="2">The sequence shown here is derived from an EMBL/GenBank/DDBJ whole genome shotgun (WGS) entry which is preliminary data.</text>
</comment>
<keyword evidence="3" id="KW-1185">Reference proteome</keyword>
<proteinExistence type="predicted"/>
<dbReference type="EMBL" id="BORT01000049">
    <property type="protein sequence ID" value="GIO51321.1"/>
    <property type="molecule type" value="Genomic_DNA"/>
</dbReference>
<name>A0A919YGM8_9BACL</name>
<feature type="domain" description="Aminoglycoside phosphotransferase" evidence="1">
    <location>
        <begin position="33"/>
        <end position="235"/>
    </location>
</feature>
<reference evidence="2 3" key="1">
    <citation type="submission" date="2021-03" db="EMBL/GenBank/DDBJ databases">
        <title>Antimicrobial resistance genes in bacteria isolated from Japanese honey, and their potential for conferring macrolide and lincosamide resistance in the American foulbrood pathogen Paenibacillus larvae.</title>
        <authorList>
            <person name="Okamoto M."/>
            <person name="Kumagai M."/>
            <person name="Kanamori H."/>
            <person name="Takamatsu D."/>
        </authorList>
    </citation>
    <scope>NUCLEOTIDE SEQUENCE [LARGE SCALE GENOMIC DNA]</scope>
    <source>
        <strain evidence="2 3">J34TS1</strain>
    </source>
</reference>
<dbReference type="RefSeq" id="WP_212981327.1">
    <property type="nucleotide sequence ID" value="NZ_AP025343.1"/>
</dbReference>
<dbReference type="Proteomes" id="UP000682811">
    <property type="component" value="Unassembled WGS sequence"/>
</dbReference>
<protein>
    <submittedName>
        <fullName evidence="2">Aminoglycoside phosphotransferase</fullName>
    </submittedName>
</protein>
<organism evidence="2 3">
    <name type="scientific">Paenibacillus azoreducens</name>
    <dbReference type="NCBI Taxonomy" id="116718"/>
    <lineage>
        <taxon>Bacteria</taxon>
        <taxon>Bacillati</taxon>
        <taxon>Bacillota</taxon>
        <taxon>Bacilli</taxon>
        <taxon>Bacillales</taxon>
        <taxon>Paenibacillaceae</taxon>
        <taxon>Paenibacillus</taxon>
    </lineage>
</organism>
<accession>A0A919YGM8</accession>
<dbReference type="Gene3D" id="3.90.1200.10">
    <property type="match status" value="1"/>
</dbReference>
<evidence type="ECO:0000313" key="2">
    <source>
        <dbReference type="EMBL" id="GIO51321.1"/>
    </source>
</evidence>
<dbReference type="InterPro" id="IPR002575">
    <property type="entry name" value="Aminoglycoside_PTrfase"/>
</dbReference>
<dbReference type="Pfam" id="PF01636">
    <property type="entry name" value="APH"/>
    <property type="match status" value="1"/>
</dbReference>
<dbReference type="PANTHER" id="PTHR41283">
    <property type="entry name" value="AMINOGLYCOSIDE PHOSPHOTRANSFERASE"/>
    <property type="match status" value="1"/>
</dbReference>